<feature type="transmembrane region" description="Helical" evidence="1">
    <location>
        <begin position="130"/>
        <end position="146"/>
    </location>
</feature>
<dbReference type="Proteomes" id="UP000183658">
    <property type="component" value="Unassembled WGS sequence"/>
</dbReference>
<dbReference type="AlphaFoldDB" id="A0A1H9S5D6"/>
<feature type="transmembrane region" description="Helical" evidence="1">
    <location>
        <begin position="97"/>
        <end position="118"/>
    </location>
</feature>
<accession>A0A1H9S5D6</accession>
<sequence>MTEKPKYYLLKKHFFLLGLLILIFNDFYLKYAFSNFVTGKLSDFAGLFIFPYFISIFFEKNASKIYFLTSVIFTLWKFEISQPFIDWISNYTNLAFYRTIDITDLIALTILPFSYLYFKRKLTEIENTNTVFNSAIGILCMFIFVADSNPRQSFILKNISNKKYEISLNKDSIFQKSDFRGEYDKNRTDNSFSFCFEIPEYNAQVTAITTVQKTTNNITTIKLDSITEIEVYGKLFIGIKQSNIDNCKKLTPEDLEKYFQLNCINYLTSNTESIEKPYYVYYSNDYK</sequence>
<feature type="transmembrane region" description="Helical" evidence="1">
    <location>
        <begin position="12"/>
        <end position="29"/>
    </location>
</feature>
<proteinExistence type="predicted"/>
<evidence type="ECO:0000256" key="1">
    <source>
        <dbReference type="SAM" id="Phobius"/>
    </source>
</evidence>
<organism evidence="2 3">
    <name type="scientific">Flavobacterium frigoris</name>
    <dbReference type="NCBI Taxonomy" id="229204"/>
    <lineage>
        <taxon>Bacteria</taxon>
        <taxon>Pseudomonadati</taxon>
        <taxon>Bacteroidota</taxon>
        <taxon>Flavobacteriia</taxon>
        <taxon>Flavobacteriales</taxon>
        <taxon>Flavobacteriaceae</taxon>
        <taxon>Flavobacterium</taxon>
    </lineage>
</organism>
<gene>
    <name evidence="2" type="ORF">SAMN05444355_1451</name>
</gene>
<feature type="transmembrane region" description="Helical" evidence="1">
    <location>
        <begin position="41"/>
        <end position="58"/>
    </location>
</feature>
<evidence type="ECO:0000313" key="2">
    <source>
        <dbReference type="EMBL" id="SER80194.1"/>
    </source>
</evidence>
<evidence type="ECO:0000313" key="3">
    <source>
        <dbReference type="Proteomes" id="UP000183658"/>
    </source>
</evidence>
<keyword evidence="1" id="KW-1133">Transmembrane helix</keyword>
<protein>
    <submittedName>
        <fullName evidence="2">Uncharacterized protein</fullName>
    </submittedName>
</protein>
<dbReference type="EMBL" id="FOFZ01000045">
    <property type="protein sequence ID" value="SER80194.1"/>
    <property type="molecule type" value="Genomic_DNA"/>
</dbReference>
<reference evidence="3" key="1">
    <citation type="submission" date="2016-10" db="EMBL/GenBank/DDBJ databases">
        <authorList>
            <person name="Varghese N."/>
            <person name="Submissions S."/>
        </authorList>
    </citation>
    <scope>NUCLEOTIDE SEQUENCE [LARGE SCALE GENOMIC DNA]</scope>
    <source>
        <strain evidence="3">DSM 15719</strain>
    </source>
</reference>
<name>A0A1H9S5D6_FLAFI</name>
<dbReference type="RefSeq" id="WP_074724783.1">
    <property type="nucleotide sequence ID" value="NZ_CBCRVS010000046.1"/>
</dbReference>
<feature type="transmembrane region" description="Helical" evidence="1">
    <location>
        <begin position="65"/>
        <end position="85"/>
    </location>
</feature>
<keyword evidence="3" id="KW-1185">Reference proteome</keyword>
<keyword evidence="1" id="KW-0472">Membrane</keyword>
<keyword evidence="1" id="KW-0812">Transmembrane</keyword>
<dbReference type="OrthoDB" id="660780at2"/>